<dbReference type="Pfam" id="PF00929">
    <property type="entry name" value="RNase_T"/>
    <property type="match status" value="1"/>
</dbReference>
<dbReference type="CDD" id="cd06127">
    <property type="entry name" value="DEDDh"/>
    <property type="match status" value="1"/>
</dbReference>
<dbReference type="InterPro" id="IPR036397">
    <property type="entry name" value="RNaseH_sf"/>
</dbReference>
<dbReference type="InterPro" id="IPR013520">
    <property type="entry name" value="Ribonucl_H"/>
</dbReference>
<dbReference type="GO" id="GO:0008408">
    <property type="term" value="F:3'-5' exonuclease activity"/>
    <property type="evidence" value="ECO:0007669"/>
    <property type="project" value="TreeGrafter"/>
</dbReference>
<gene>
    <name evidence="5" type="primary">polC1</name>
    <name evidence="5" type="ORF">COCCU_06185</name>
</gene>
<dbReference type="PANTHER" id="PTHR30231">
    <property type="entry name" value="DNA POLYMERASE III SUBUNIT EPSILON"/>
    <property type="match status" value="1"/>
</dbReference>
<dbReference type="PANTHER" id="PTHR30231:SF4">
    <property type="entry name" value="PROTEIN NEN2"/>
    <property type="match status" value="1"/>
</dbReference>
<dbReference type="InterPro" id="IPR012337">
    <property type="entry name" value="RNaseH-like_sf"/>
</dbReference>
<evidence type="ECO:0000256" key="2">
    <source>
        <dbReference type="ARBA" id="ARBA00022801"/>
    </source>
</evidence>
<name>A0A6B8W3R4_9CORY</name>
<dbReference type="EC" id="2.7.7.7" evidence="5"/>
<dbReference type="GO" id="GO:0003887">
    <property type="term" value="F:DNA-directed DNA polymerase activity"/>
    <property type="evidence" value="ECO:0007669"/>
    <property type="project" value="UniProtKB-EC"/>
</dbReference>
<reference evidence="5 6" key="1">
    <citation type="submission" date="2019-11" db="EMBL/GenBank/DDBJ databases">
        <title>Complete genome sequence of Corynebacterium kalinowskii 1959, a novel Corynebacterium species isolated from soil of a small paddock in Vilsendorf, Germany.</title>
        <authorList>
            <person name="Schaffert L."/>
            <person name="Ruwe M."/>
            <person name="Milse J."/>
            <person name="Hanuschka K."/>
            <person name="Ortseifen V."/>
            <person name="Droste J."/>
            <person name="Brandt D."/>
            <person name="Schlueter L."/>
            <person name="Kutter Y."/>
            <person name="Vinke S."/>
            <person name="Viehoefer P."/>
            <person name="Jacob L."/>
            <person name="Luebke N.-C."/>
            <person name="Schulte-Berndt E."/>
            <person name="Hain C."/>
            <person name="Linder M."/>
            <person name="Schmidt P."/>
            <person name="Wollenschlaeger L."/>
            <person name="Luttermann T."/>
            <person name="Thieme E."/>
            <person name="Hassa J."/>
            <person name="Haak M."/>
            <person name="Wittchen M."/>
            <person name="Mentz A."/>
            <person name="Persicke M."/>
            <person name="Busche T."/>
            <person name="Ruckert C."/>
        </authorList>
    </citation>
    <scope>NUCLEOTIDE SEQUENCE [LARGE SCALE GENOMIC DNA]</scope>
    <source>
        <strain evidence="5 6">2039</strain>
    </source>
</reference>
<keyword evidence="6" id="KW-1185">Reference proteome</keyword>
<dbReference type="AlphaFoldDB" id="A0A6B8W3R4"/>
<evidence type="ECO:0000313" key="6">
    <source>
        <dbReference type="Proteomes" id="UP000424462"/>
    </source>
</evidence>
<dbReference type="RefSeq" id="WP_156230696.1">
    <property type="nucleotide sequence ID" value="NZ_CP046455.1"/>
</dbReference>
<dbReference type="KEGG" id="cok:COCCU_06185"/>
<evidence type="ECO:0000313" key="5">
    <source>
        <dbReference type="EMBL" id="QGU07181.1"/>
    </source>
</evidence>
<feature type="domain" description="Exonuclease" evidence="4">
    <location>
        <begin position="37"/>
        <end position="212"/>
    </location>
</feature>
<dbReference type="SMART" id="SM00479">
    <property type="entry name" value="EXOIII"/>
    <property type="match status" value="1"/>
</dbReference>
<dbReference type="EMBL" id="CP046455">
    <property type="protein sequence ID" value="QGU07181.1"/>
    <property type="molecule type" value="Genomic_DNA"/>
</dbReference>
<proteinExistence type="predicted"/>
<dbReference type="Proteomes" id="UP000424462">
    <property type="component" value="Chromosome"/>
</dbReference>
<protein>
    <submittedName>
        <fullName evidence="5">DNA polymerase III PolC-type</fullName>
        <ecNumber evidence="5">2.7.7.7</ecNumber>
    </submittedName>
</protein>
<keyword evidence="3" id="KW-0269">Exonuclease</keyword>
<evidence type="ECO:0000256" key="1">
    <source>
        <dbReference type="ARBA" id="ARBA00022722"/>
    </source>
</evidence>
<dbReference type="GO" id="GO:0005829">
    <property type="term" value="C:cytosol"/>
    <property type="evidence" value="ECO:0007669"/>
    <property type="project" value="TreeGrafter"/>
</dbReference>
<keyword evidence="1" id="KW-0540">Nuclease</keyword>
<keyword evidence="5" id="KW-0548">Nucleotidyltransferase</keyword>
<dbReference type="SUPFAM" id="SSF53098">
    <property type="entry name" value="Ribonuclease H-like"/>
    <property type="match status" value="1"/>
</dbReference>
<evidence type="ECO:0000259" key="4">
    <source>
        <dbReference type="SMART" id="SM00479"/>
    </source>
</evidence>
<dbReference type="GO" id="GO:0003676">
    <property type="term" value="F:nucleic acid binding"/>
    <property type="evidence" value="ECO:0007669"/>
    <property type="project" value="InterPro"/>
</dbReference>
<keyword evidence="2" id="KW-0378">Hydrolase</keyword>
<organism evidence="5 6">
    <name type="scientific">Corynebacterium occultum</name>
    <dbReference type="NCBI Taxonomy" id="2675219"/>
    <lineage>
        <taxon>Bacteria</taxon>
        <taxon>Bacillati</taxon>
        <taxon>Actinomycetota</taxon>
        <taxon>Actinomycetes</taxon>
        <taxon>Mycobacteriales</taxon>
        <taxon>Corynebacteriaceae</taxon>
        <taxon>Corynebacterium</taxon>
    </lineage>
</organism>
<accession>A0A6B8W3R4</accession>
<dbReference type="Gene3D" id="3.30.420.10">
    <property type="entry name" value="Ribonuclease H-like superfamily/Ribonuclease H"/>
    <property type="match status" value="1"/>
</dbReference>
<keyword evidence="5" id="KW-0808">Transferase</keyword>
<sequence length="223" mass="24607">MLTGLFRRDPAKQAIGALQEFYQVPAQDPDTPSSELNLLAVDVETTGLKVNRHRMVSIGWVPVTAGIIDLSQAGYVVLRGNEGFSVGSSAVIHQLTDDEIAAGIGHREALEQLLEALQGRVMLAHFATIEQDFLSHACRKYFGAPLEVPTVDTFAMERRHMERMATYPRGEDLRLARVRERYGLPRYASHNALGDALACAELFLAQLAQLPAGRVDKLRSLQV</sequence>
<evidence type="ECO:0000256" key="3">
    <source>
        <dbReference type="ARBA" id="ARBA00022839"/>
    </source>
</evidence>